<dbReference type="EMBL" id="CM055092">
    <property type="protein sequence ID" value="KAJ7571307.1"/>
    <property type="molecule type" value="Genomic_DNA"/>
</dbReference>
<reference evidence="2" key="1">
    <citation type="journal article" date="2024" name="Proc. Natl. Acad. Sci. U.S.A.">
        <title>Extraordinary preservation of gene collinearity over three hundred million years revealed in homosporous lycophytes.</title>
        <authorList>
            <person name="Li C."/>
            <person name="Wickell D."/>
            <person name="Kuo L.Y."/>
            <person name="Chen X."/>
            <person name="Nie B."/>
            <person name="Liao X."/>
            <person name="Peng D."/>
            <person name="Ji J."/>
            <person name="Jenkins J."/>
            <person name="Williams M."/>
            <person name="Shu S."/>
            <person name="Plott C."/>
            <person name="Barry K."/>
            <person name="Rajasekar S."/>
            <person name="Grimwood J."/>
            <person name="Han X."/>
            <person name="Sun S."/>
            <person name="Hou Z."/>
            <person name="He W."/>
            <person name="Dai G."/>
            <person name="Sun C."/>
            <person name="Schmutz J."/>
            <person name="Leebens-Mack J.H."/>
            <person name="Li F.W."/>
            <person name="Wang L."/>
        </authorList>
    </citation>
    <scope>NUCLEOTIDE SEQUENCE [LARGE SCALE GENOMIC DNA]</scope>
    <source>
        <strain evidence="2">cv. PW_Plant_1</strain>
    </source>
</reference>
<name>A0ACC2EXZ6_DIPCM</name>
<evidence type="ECO:0000313" key="2">
    <source>
        <dbReference type="Proteomes" id="UP001162992"/>
    </source>
</evidence>
<proteinExistence type="predicted"/>
<organism evidence="1 2">
    <name type="scientific">Diphasiastrum complanatum</name>
    <name type="common">Issler's clubmoss</name>
    <name type="synonym">Lycopodium complanatum</name>
    <dbReference type="NCBI Taxonomy" id="34168"/>
    <lineage>
        <taxon>Eukaryota</taxon>
        <taxon>Viridiplantae</taxon>
        <taxon>Streptophyta</taxon>
        <taxon>Embryophyta</taxon>
        <taxon>Tracheophyta</taxon>
        <taxon>Lycopodiopsida</taxon>
        <taxon>Lycopodiales</taxon>
        <taxon>Lycopodiaceae</taxon>
        <taxon>Lycopodioideae</taxon>
        <taxon>Diphasiastrum</taxon>
    </lineage>
</organism>
<accession>A0ACC2EXZ6</accession>
<gene>
    <name evidence="1" type="ORF">O6H91_01G159000</name>
</gene>
<comment type="caution">
    <text evidence="1">The sequence shown here is derived from an EMBL/GenBank/DDBJ whole genome shotgun (WGS) entry which is preliminary data.</text>
</comment>
<evidence type="ECO:0000313" key="1">
    <source>
        <dbReference type="EMBL" id="KAJ7571307.1"/>
    </source>
</evidence>
<protein>
    <submittedName>
        <fullName evidence="1">Uncharacterized protein</fullName>
    </submittedName>
</protein>
<dbReference type="Proteomes" id="UP001162992">
    <property type="component" value="Chromosome 1"/>
</dbReference>
<keyword evidence="2" id="KW-1185">Reference proteome</keyword>
<sequence length="623" mass="67464">MATSRTPQIMAKWMGFVTAIWVQAIAGNNYSFSNYSVALKAILHYNQVELNSLGVAKDVGKALGLLAGICSDYFPPWAILLAGALEGLLGYGAQWLVVSQKVAPLPYWQMCVIMCMGGNSTTWMNTAVLVTCMRNFKNNRGPVVGILKGYIALSTAIFTDLCTALFTGDAASFVLMLAIIPFVICVLAMIFLVPVESAVDVQEKNEEKQCFFQLNLIATGLAICLLVFDLQSLLGSSGTKLFAGIMLLFLAAPLFVPLRLLLVDMWKRREGDAGPFVEETVVLNIEDDTTKPLCSTNKDDDLYMEEPALQTPELVEDEKPQKVLRLGDEHNLGEALQTLSFWLLFTGFLSGVGTGMVVINNLGQIGQALGYKSVAVFVSLFSIWGFFGRIGAGLISEHYIRSSGLGRPVWLAASQILMITAFILLAMASPGSLYLGSMVVGISYGVRLAISVPIASELFGLKNFGMLYNFLILNIPLGSFLFSGLLAGYLYDREASKPFSGGPYLAMHAATFNDTPSIQSGGVFASFGSQPLTCTGAHCFRLVFIIMAGICVLGLVFDIILICKTKALYSSLGGFTKENKDKAKGKAKAKVRSTYSPQLLLPESTPFTYSPLVCVRNTSTCFI</sequence>